<dbReference type="GO" id="GO:0003677">
    <property type="term" value="F:DNA binding"/>
    <property type="evidence" value="ECO:0007669"/>
    <property type="project" value="UniProtKB-UniRule"/>
</dbReference>
<dbReference type="PROSITE" id="PS52041">
    <property type="entry name" value="TOPO_IIB"/>
    <property type="match status" value="1"/>
</dbReference>
<dbReference type="SUPFAM" id="SSF56726">
    <property type="entry name" value="DNA topoisomerase IV, alpha subunit"/>
    <property type="match status" value="1"/>
</dbReference>
<evidence type="ECO:0000256" key="2">
    <source>
        <dbReference type="ARBA" id="ARBA00023242"/>
    </source>
</evidence>
<dbReference type="PANTHER" id="PTHR10848:SF0">
    <property type="entry name" value="MEIOTIC RECOMBINATION PROTEIN SPO11"/>
    <property type="match status" value="1"/>
</dbReference>
<keyword evidence="3" id="KW-0238">DNA-binding</keyword>
<keyword evidence="6" id="KW-1185">Reference proteome</keyword>
<dbReference type="AlphaFoldDB" id="A0AAD9R777"/>
<dbReference type="InterPro" id="IPR013048">
    <property type="entry name" value="Meiotic_Spo11"/>
</dbReference>
<dbReference type="GO" id="GO:0042138">
    <property type="term" value="P:meiotic DNA double-strand break formation"/>
    <property type="evidence" value="ECO:0007669"/>
    <property type="project" value="InterPro"/>
</dbReference>
<dbReference type="InterPro" id="IPR002815">
    <property type="entry name" value="Spo11/TopoVI_A"/>
</dbReference>
<dbReference type="InterPro" id="IPR036078">
    <property type="entry name" value="Spo11/TopoVI_A_sf"/>
</dbReference>
<organism evidence="5 6">
    <name type="scientific">Acropora cervicornis</name>
    <name type="common">Staghorn coral</name>
    <dbReference type="NCBI Taxonomy" id="6130"/>
    <lineage>
        <taxon>Eukaryota</taxon>
        <taxon>Metazoa</taxon>
        <taxon>Cnidaria</taxon>
        <taxon>Anthozoa</taxon>
        <taxon>Hexacorallia</taxon>
        <taxon>Scleractinia</taxon>
        <taxon>Astrocoeniina</taxon>
        <taxon>Acroporidae</taxon>
        <taxon>Acropora</taxon>
    </lineage>
</organism>
<name>A0AAD9R777_ACRCE</name>
<dbReference type="GO" id="GO:0000228">
    <property type="term" value="C:nuclear chromosome"/>
    <property type="evidence" value="ECO:0007669"/>
    <property type="project" value="TreeGrafter"/>
</dbReference>
<comment type="similarity">
    <text evidence="3">Belongs to the TOP6A family.</text>
</comment>
<evidence type="ECO:0000256" key="3">
    <source>
        <dbReference type="PROSITE-ProRule" id="PRU01385"/>
    </source>
</evidence>
<dbReference type="InterPro" id="IPR036388">
    <property type="entry name" value="WH-like_DNA-bd_sf"/>
</dbReference>
<comment type="caution">
    <text evidence="3">Lacks conserved residue(s) required for the propagation of feature annotation.</text>
</comment>
<evidence type="ECO:0000259" key="4">
    <source>
        <dbReference type="Pfam" id="PF21180"/>
    </source>
</evidence>
<dbReference type="Proteomes" id="UP001249851">
    <property type="component" value="Unassembled WGS sequence"/>
</dbReference>
<dbReference type="PRINTS" id="PR01550">
    <property type="entry name" value="TOP6AFAMILY"/>
</dbReference>
<sequence length="251" mass="28303">MIDNITQTEHRFDSTASVGNQSIVDDIIDNLSCMIRVPRHSLHVVAASKGCVAGDLCYREHDGTPVDCRDKASFLLIIEKEASFQRLLDDNILQKLHPCIVVTGKGFPDVNTRMMVHRLWCTLQIPVLGLVDADPHGVEILSVYKFGSKALSFDSHNLTVPIIKWLGVLPSDIERLAIPGDKRIPLTERDRTKAHELLERPYIKLQKPWAQEIEAMLSMGYKAEIQALSSISLEFLSDTYLPVKIKYGKWI</sequence>
<accession>A0AAD9R777</accession>
<dbReference type="Gene3D" id="3.40.1360.10">
    <property type="match status" value="1"/>
</dbReference>
<dbReference type="EMBL" id="JARQWQ010000001">
    <property type="protein sequence ID" value="KAK2574378.1"/>
    <property type="molecule type" value="Genomic_DNA"/>
</dbReference>
<comment type="caution">
    <text evidence="5">The sequence shown here is derived from an EMBL/GenBank/DDBJ whole genome shotgun (WGS) entry which is preliminary data.</text>
</comment>
<dbReference type="Gene3D" id="1.10.10.10">
    <property type="entry name" value="Winged helix-like DNA-binding domain superfamily/Winged helix DNA-binding domain"/>
    <property type="match status" value="1"/>
</dbReference>
<evidence type="ECO:0000313" key="5">
    <source>
        <dbReference type="EMBL" id="KAK2574378.1"/>
    </source>
</evidence>
<reference evidence="5" key="2">
    <citation type="journal article" date="2023" name="Science">
        <title>Genomic signatures of disease resistance in endangered staghorn corals.</title>
        <authorList>
            <person name="Vollmer S.V."/>
            <person name="Selwyn J.D."/>
            <person name="Despard B.A."/>
            <person name="Roesel C.L."/>
        </authorList>
    </citation>
    <scope>NUCLEOTIDE SEQUENCE</scope>
    <source>
        <strain evidence="5">K2</strain>
    </source>
</reference>
<reference evidence="5" key="1">
    <citation type="journal article" date="2023" name="G3 (Bethesda)">
        <title>Whole genome assembly and annotation of the endangered Caribbean coral Acropora cervicornis.</title>
        <authorList>
            <person name="Selwyn J.D."/>
            <person name="Vollmer S.V."/>
        </authorList>
    </citation>
    <scope>NUCLEOTIDE SEQUENCE</scope>
    <source>
        <strain evidence="5">K2</strain>
    </source>
</reference>
<protein>
    <submittedName>
        <fullName evidence="5">Meiotic recombination protein SPO11</fullName>
    </submittedName>
</protein>
<dbReference type="PANTHER" id="PTHR10848">
    <property type="entry name" value="MEIOTIC RECOMBINATION PROTEIN SPO11"/>
    <property type="match status" value="1"/>
</dbReference>
<dbReference type="Pfam" id="PF21180">
    <property type="entry name" value="TOP6A-Spo11_Toprim"/>
    <property type="match status" value="1"/>
</dbReference>
<dbReference type="PRINTS" id="PR01551">
    <property type="entry name" value="SPO11HOMOLOG"/>
</dbReference>
<evidence type="ECO:0000313" key="6">
    <source>
        <dbReference type="Proteomes" id="UP001249851"/>
    </source>
</evidence>
<dbReference type="GO" id="GO:0000706">
    <property type="term" value="P:meiotic DNA double-strand break processing"/>
    <property type="evidence" value="ECO:0007669"/>
    <property type="project" value="TreeGrafter"/>
</dbReference>
<evidence type="ECO:0000256" key="1">
    <source>
        <dbReference type="ARBA" id="ARBA00004123"/>
    </source>
</evidence>
<dbReference type="InterPro" id="IPR034136">
    <property type="entry name" value="TOPRIM_Topo6A/Spo11"/>
</dbReference>
<dbReference type="GO" id="GO:0007131">
    <property type="term" value="P:reciprocal meiotic recombination"/>
    <property type="evidence" value="ECO:0007669"/>
    <property type="project" value="TreeGrafter"/>
</dbReference>
<gene>
    <name evidence="5" type="ORF">P5673_000535</name>
</gene>
<comment type="subcellular location">
    <subcellularLocation>
        <location evidence="1">Nucleus</location>
    </subcellularLocation>
</comment>
<feature type="domain" description="Topoisomerase 6 subunit A/Spo11 TOPRIM" evidence="4">
    <location>
        <begin position="74"/>
        <end position="245"/>
    </location>
</feature>
<proteinExistence type="inferred from homology"/>
<keyword evidence="2" id="KW-0539">Nucleus</keyword>
<dbReference type="CDD" id="cd00223">
    <property type="entry name" value="TOPRIM_TopoIIB_SPO"/>
    <property type="match status" value="1"/>
</dbReference>
<dbReference type="GO" id="GO:0003918">
    <property type="term" value="F:DNA topoisomerase type II (double strand cut, ATP-hydrolyzing) activity"/>
    <property type="evidence" value="ECO:0007669"/>
    <property type="project" value="InterPro"/>
</dbReference>